<comment type="caution">
    <text evidence="1">The sequence shown here is derived from an EMBL/GenBank/DDBJ whole genome shotgun (WGS) entry which is preliminary data.</text>
</comment>
<dbReference type="Pfam" id="PF06152">
    <property type="entry name" value="Phage_min_cap2"/>
    <property type="match status" value="1"/>
</dbReference>
<name>A0A841TS27_9BACL</name>
<reference evidence="1 2" key="1">
    <citation type="submission" date="2020-08" db="EMBL/GenBank/DDBJ databases">
        <title>Cohnella phylogeny.</title>
        <authorList>
            <person name="Dunlap C."/>
        </authorList>
    </citation>
    <scope>NUCLEOTIDE SEQUENCE [LARGE SCALE GENOMIC DNA]</scope>
    <source>
        <strain evidence="1 2">DSM 25239</strain>
    </source>
</reference>
<dbReference type="RefSeq" id="WP_185133943.1">
    <property type="nucleotide sequence ID" value="NZ_JACJVR010000002.1"/>
</dbReference>
<organism evidence="1 2">
    <name type="scientific">Cohnella xylanilytica</name>
    <dbReference type="NCBI Taxonomy" id="557555"/>
    <lineage>
        <taxon>Bacteria</taxon>
        <taxon>Bacillati</taxon>
        <taxon>Bacillota</taxon>
        <taxon>Bacilli</taxon>
        <taxon>Bacillales</taxon>
        <taxon>Paenibacillaceae</taxon>
        <taxon>Cohnella</taxon>
    </lineage>
</organism>
<dbReference type="InterPro" id="IPR009319">
    <property type="entry name" value="Phage_A118_VSP1"/>
</dbReference>
<dbReference type="Proteomes" id="UP000553776">
    <property type="component" value="Unassembled WGS sequence"/>
</dbReference>
<dbReference type="EMBL" id="JACJVR010000002">
    <property type="protein sequence ID" value="MBB6689918.1"/>
    <property type="molecule type" value="Genomic_DNA"/>
</dbReference>
<gene>
    <name evidence="1" type="ORF">H7B90_00740</name>
</gene>
<dbReference type="AlphaFoldDB" id="A0A841TS27"/>
<proteinExistence type="predicted"/>
<evidence type="ECO:0000313" key="1">
    <source>
        <dbReference type="EMBL" id="MBB6689918.1"/>
    </source>
</evidence>
<keyword evidence="2" id="KW-1185">Reference proteome</keyword>
<evidence type="ECO:0000313" key="2">
    <source>
        <dbReference type="Proteomes" id="UP000553776"/>
    </source>
</evidence>
<protein>
    <submittedName>
        <fullName evidence="1">Minor capsid protein</fullName>
    </submittedName>
</protein>
<accession>A0A841TS27</accession>
<sequence length="351" mass="39645">MATVEQLIALYVNADERLRLLVQSLEDGSVSRRRKEQLLNQIESIIAELTGQAGQQMAEIVGDEYRTGAAAAVEQMTAAGITVDVIDQTLKPHIHKRAAQAIMNEAFYSILEASDNMSADAKQRIEQAVRTANERSLVEGVSRREATRQAIADINSRGITGIIARNGARIPADKYMAGVVHYHQRKAHVTGTENMASQNGQDLVYVSAVGITCELCAKYQGRVYSISGNDKRFPKLELRPPYHSYCVHSLSVWVEEYTSIDEVERMISASNRPFVDNRTERYKLRYEQIQREKSRKNETRKQWMRYKAAIPGTPDLKTFARAKAWNTQAYKDLQEDYRKINAKVKGDESIG</sequence>
<dbReference type="GO" id="GO:0005198">
    <property type="term" value="F:structural molecule activity"/>
    <property type="evidence" value="ECO:0007669"/>
    <property type="project" value="InterPro"/>
</dbReference>